<sequence length="123" mass="13791">MSSSSVALVVCHTAWSMVSFVPSRLTHNDDPCLHVDWRPLLDWNWRRPRVLHRPTLYPKTLPNATLRKNGRPQRGHDHPGQATAYGTDAGFADMNGVWRWIVGLSPVPAGLQLALLVFLPAFT</sequence>
<evidence type="ECO:0000313" key="2">
    <source>
        <dbReference type="EMBL" id="KAF8452816.1"/>
    </source>
</evidence>
<keyword evidence="3" id="KW-1185">Reference proteome</keyword>
<feature type="region of interest" description="Disordered" evidence="1">
    <location>
        <begin position="61"/>
        <end position="80"/>
    </location>
</feature>
<organism evidence="2 3">
    <name type="scientific">Boletus edulis BED1</name>
    <dbReference type="NCBI Taxonomy" id="1328754"/>
    <lineage>
        <taxon>Eukaryota</taxon>
        <taxon>Fungi</taxon>
        <taxon>Dikarya</taxon>
        <taxon>Basidiomycota</taxon>
        <taxon>Agaricomycotina</taxon>
        <taxon>Agaricomycetes</taxon>
        <taxon>Agaricomycetidae</taxon>
        <taxon>Boletales</taxon>
        <taxon>Boletineae</taxon>
        <taxon>Boletaceae</taxon>
        <taxon>Boletoideae</taxon>
        <taxon>Boletus</taxon>
    </lineage>
</organism>
<reference evidence="2" key="2">
    <citation type="journal article" date="2020" name="Nat. Commun.">
        <title>Large-scale genome sequencing of mycorrhizal fungi provides insights into the early evolution of symbiotic traits.</title>
        <authorList>
            <person name="Miyauchi S."/>
            <person name="Kiss E."/>
            <person name="Kuo A."/>
            <person name="Drula E."/>
            <person name="Kohler A."/>
            <person name="Sanchez-Garcia M."/>
            <person name="Morin E."/>
            <person name="Andreopoulos B."/>
            <person name="Barry K.W."/>
            <person name="Bonito G."/>
            <person name="Buee M."/>
            <person name="Carver A."/>
            <person name="Chen C."/>
            <person name="Cichocki N."/>
            <person name="Clum A."/>
            <person name="Culley D."/>
            <person name="Crous P.W."/>
            <person name="Fauchery L."/>
            <person name="Girlanda M."/>
            <person name="Hayes R.D."/>
            <person name="Keri Z."/>
            <person name="LaButti K."/>
            <person name="Lipzen A."/>
            <person name="Lombard V."/>
            <person name="Magnuson J."/>
            <person name="Maillard F."/>
            <person name="Murat C."/>
            <person name="Nolan M."/>
            <person name="Ohm R.A."/>
            <person name="Pangilinan J."/>
            <person name="Pereira M.F."/>
            <person name="Perotto S."/>
            <person name="Peter M."/>
            <person name="Pfister S."/>
            <person name="Riley R."/>
            <person name="Sitrit Y."/>
            <person name="Stielow J.B."/>
            <person name="Szollosi G."/>
            <person name="Zifcakova L."/>
            <person name="Stursova M."/>
            <person name="Spatafora J.W."/>
            <person name="Tedersoo L."/>
            <person name="Vaario L.M."/>
            <person name="Yamada A."/>
            <person name="Yan M."/>
            <person name="Wang P."/>
            <person name="Xu J."/>
            <person name="Bruns T."/>
            <person name="Baldrian P."/>
            <person name="Vilgalys R."/>
            <person name="Dunand C."/>
            <person name="Henrissat B."/>
            <person name="Grigoriev I.V."/>
            <person name="Hibbett D."/>
            <person name="Nagy L.G."/>
            <person name="Martin F.M."/>
        </authorList>
    </citation>
    <scope>NUCLEOTIDE SEQUENCE</scope>
    <source>
        <strain evidence="2">BED1</strain>
    </source>
</reference>
<dbReference type="EMBL" id="WHUW01000001">
    <property type="protein sequence ID" value="KAF8452816.1"/>
    <property type="molecule type" value="Genomic_DNA"/>
</dbReference>
<reference evidence="2" key="1">
    <citation type="submission" date="2019-10" db="EMBL/GenBank/DDBJ databases">
        <authorList>
            <consortium name="DOE Joint Genome Institute"/>
            <person name="Kuo A."/>
            <person name="Miyauchi S."/>
            <person name="Kiss E."/>
            <person name="Drula E."/>
            <person name="Kohler A."/>
            <person name="Sanchez-Garcia M."/>
            <person name="Andreopoulos B."/>
            <person name="Barry K.W."/>
            <person name="Bonito G."/>
            <person name="Buee M."/>
            <person name="Carver A."/>
            <person name="Chen C."/>
            <person name="Cichocki N."/>
            <person name="Clum A."/>
            <person name="Culley D."/>
            <person name="Crous P.W."/>
            <person name="Fauchery L."/>
            <person name="Girlanda M."/>
            <person name="Hayes R."/>
            <person name="Keri Z."/>
            <person name="LaButti K."/>
            <person name="Lipzen A."/>
            <person name="Lombard V."/>
            <person name="Magnuson J."/>
            <person name="Maillard F."/>
            <person name="Morin E."/>
            <person name="Murat C."/>
            <person name="Nolan M."/>
            <person name="Ohm R."/>
            <person name="Pangilinan J."/>
            <person name="Pereira M."/>
            <person name="Perotto S."/>
            <person name="Peter M."/>
            <person name="Riley R."/>
            <person name="Sitrit Y."/>
            <person name="Stielow B."/>
            <person name="Szollosi G."/>
            <person name="Zifcakova L."/>
            <person name="Stursova M."/>
            <person name="Spatafora J.W."/>
            <person name="Tedersoo L."/>
            <person name="Vaario L.-M."/>
            <person name="Yamada A."/>
            <person name="Yan M."/>
            <person name="Wang P."/>
            <person name="Xu J."/>
            <person name="Bruns T."/>
            <person name="Baldrian P."/>
            <person name="Vilgalys R."/>
            <person name="Henrissat B."/>
            <person name="Grigoriev I.V."/>
            <person name="Hibbett D."/>
            <person name="Nagy L.G."/>
            <person name="Martin F.M."/>
        </authorList>
    </citation>
    <scope>NUCLEOTIDE SEQUENCE</scope>
    <source>
        <strain evidence="2">BED1</strain>
    </source>
</reference>
<evidence type="ECO:0000256" key="1">
    <source>
        <dbReference type="SAM" id="MobiDB-lite"/>
    </source>
</evidence>
<dbReference type="Proteomes" id="UP001194468">
    <property type="component" value="Unassembled WGS sequence"/>
</dbReference>
<gene>
    <name evidence="2" type="ORF">L210DRAFT_2057789</name>
</gene>
<evidence type="ECO:0000313" key="3">
    <source>
        <dbReference type="Proteomes" id="UP001194468"/>
    </source>
</evidence>
<proteinExistence type="predicted"/>
<name>A0AAD4C9F5_BOLED</name>
<accession>A0AAD4C9F5</accession>
<dbReference type="AlphaFoldDB" id="A0AAD4C9F5"/>
<protein>
    <submittedName>
        <fullName evidence="2">Uncharacterized protein</fullName>
    </submittedName>
</protein>
<comment type="caution">
    <text evidence="2">The sequence shown here is derived from an EMBL/GenBank/DDBJ whole genome shotgun (WGS) entry which is preliminary data.</text>
</comment>